<evidence type="ECO:0000256" key="6">
    <source>
        <dbReference type="ARBA" id="ARBA00025295"/>
    </source>
</evidence>
<dbReference type="NCBIfam" id="TIGR00132">
    <property type="entry name" value="gatA"/>
    <property type="match status" value="1"/>
</dbReference>
<proteinExistence type="inferred from homology"/>
<feature type="active site" description="Charge relay system" evidence="8">
    <location>
        <position position="85"/>
    </location>
</feature>
<dbReference type="Pfam" id="PF01425">
    <property type="entry name" value="Amidase"/>
    <property type="match status" value="1"/>
</dbReference>
<gene>
    <name evidence="8 10" type="primary">gatA</name>
    <name evidence="10" type="ORF">QYE77_08425</name>
</gene>
<protein>
    <recommendedName>
        <fullName evidence="8">Glutamyl-tRNA(Gln) amidotransferase subunit A</fullName>
        <shortName evidence="8">Glu-ADT subunit A</shortName>
        <ecNumber evidence="8">6.3.5.7</ecNumber>
    </recommendedName>
</protein>
<evidence type="ECO:0000256" key="2">
    <source>
        <dbReference type="ARBA" id="ARBA00022598"/>
    </source>
</evidence>
<feature type="active site" description="Acyl-ester intermediate" evidence="8">
    <location>
        <position position="184"/>
    </location>
</feature>
<comment type="function">
    <text evidence="6 8">Allows the formation of correctly charged Gln-tRNA(Gln) through the transamidation of misacylated Glu-tRNA(Gln) in organisms which lack glutaminyl-tRNA synthetase. The reaction takes place in the presence of glutamine and ATP through an activated gamma-phospho-Glu-tRNA(Gln).</text>
</comment>
<dbReference type="Gene3D" id="3.90.1300.10">
    <property type="entry name" value="Amidase signature (AS) domain"/>
    <property type="match status" value="1"/>
</dbReference>
<evidence type="ECO:0000256" key="1">
    <source>
        <dbReference type="ARBA" id="ARBA00008069"/>
    </source>
</evidence>
<evidence type="ECO:0000256" key="5">
    <source>
        <dbReference type="ARBA" id="ARBA00022917"/>
    </source>
</evidence>
<feature type="domain" description="Amidase" evidence="9">
    <location>
        <begin position="25"/>
        <end position="470"/>
    </location>
</feature>
<dbReference type="InterPro" id="IPR000120">
    <property type="entry name" value="Amidase"/>
</dbReference>
<dbReference type="Proteomes" id="UP001254165">
    <property type="component" value="Unassembled WGS sequence"/>
</dbReference>
<keyword evidence="11" id="KW-1185">Reference proteome</keyword>
<evidence type="ECO:0000313" key="11">
    <source>
        <dbReference type="Proteomes" id="UP001254165"/>
    </source>
</evidence>
<reference evidence="10 11" key="1">
    <citation type="submission" date="2023-07" db="EMBL/GenBank/DDBJ databases">
        <title>Novel species of Thermanaerothrix with wide hydrolytic capabilities.</title>
        <authorList>
            <person name="Zayulina K.S."/>
            <person name="Podosokorskaya O.A."/>
            <person name="Elcheninov A.G."/>
        </authorList>
    </citation>
    <scope>NUCLEOTIDE SEQUENCE [LARGE SCALE GENOMIC DNA]</scope>
    <source>
        <strain evidence="10 11">4228-RoL</strain>
    </source>
</reference>
<evidence type="ECO:0000259" key="9">
    <source>
        <dbReference type="Pfam" id="PF01425"/>
    </source>
</evidence>
<dbReference type="InterPro" id="IPR036928">
    <property type="entry name" value="AS_sf"/>
</dbReference>
<dbReference type="HAMAP" id="MF_00120">
    <property type="entry name" value="GatA"/>
    <property type="match status" value="1"/>
</dbReference>
<feature type="active site" description="Charge relay system" evidence="8">
    <location>
        <position position="160"/>
    </location>
</feature>
<dbReference type="InterPro" id="IPR023631">
    <property type="entry name" value="Amidase_dom"/>
</dbReference>
<keyword evidence="3 8" id="KW-0547">Nucleotide-binding</keyword>
<evidence type="ECO:0000256" key="3">
    <source>
        <dbReference type="ARBA" id="ARBA00022741"/>
    </source>
</evidence>
<dbReference type="EMBL" id="JAUHMF010000002">
    <property type="protein sequence ID" value="MDT8898291.1"/>
    <property type="molecule type" value="Genomic_DNA"/>
</dbReference>
<dbReference type="PIRSF" id="PIRSF001221">
    <property type="entry name" value="Amidase_fungi"/>
    <property type="match status" value="1"/>
</dbReference>
<dbReference type="RefSeq" id="WP_315624950.1">
    <property type="nucleotide sequence ID" value="NZ_JAUHMF010000002.1"/>
</dbReference>
<evidence type="ECO:0000256" key="8">
    <source>
        <dbReference type="HAMAP-Rule" id="MF_00120"/>
    </source>
</evidence>
<evidence type="ECO:0000256" key="4">
    <source>
        <dbReference type="ARBA" id="ARBA00022840"/>
    </source>
</evidence>
<dbReference type="InterPro" id="IPR004412">
    <property type="entry name" value="GatA"/>
</dbReference>
<name>A0ABU3NN68_9CHLR</name>
<accession>A0ABU3NN68</accession>
<dbReference type="SUPFAM" id="SSF75304">
    <property type="entry name" value="Amidase signature (AS) enzymes"/>
    <property type="match status" value="1"/>
</dbReference>
<comment type="catalytic activity">
    <reaction evidence="7 8">
        <text>L-glutamyl-tRNA(Gln) + L-glutamine + ATP + H2O = L-glutaminyl-tRNA(Gln) + L-glutamate + ADP + phosphate + H(+)</text>
        <dbReference type="Rhea" id="RHEA:17521"/>
        <dbReference type="Rhea" id="RHEA-COMP:9681"/>
        <dbReference type="Rhea" id="RHEA-COMP:9684"/>
        <dbReference type="ChEBI" id="CHEBI:15377"/>
        <dbReference type="ChEBI" id="CHEBI:15378"/>
        <dbReference type="ChEBI" id="CHEBI:29985"/>
        <dbReference type="ChEBI" id="CHEBI:30616"/>
        <dbReference type="ChEBI" id="CHEBI:43474"/>
        <dbReference type="ChEBI" id="CHEBI:58359"/>
        <dbReference type="ChEBI" id="CHEBI:78520"/>
        <dbReference type="ChEBI" id="CHEBI:78521"/>
        <dbReference type="ChEBI" id="CHEBI:456216"/>
        <dbReference type="EC" id="6.3.5.7"/>
    </reaction>
</comment>
<evidence type="ECO:0000256" key="7">
    <source>
        <dbReference type="ARBA" id="ARBA00047407"/>
    </source>
</evidence>
<comment type="similarity">
    <text evidence="1 8">Belongs to the amidase family. GatA subfamily.</text>
</comment>
<organism evidence="10 11">
    <name type="scientific">Thermanaerothrix solaris</name>
    <dbReference type="NCBI Taxonomy" id="3058434"/>
    <lineage>
        <taxon>Bacteria</taxon>
        <taxon>Bacillati</taxon>
        <taxon>Chloroflexota</taxon>
        <taxon>Anaerolineae</taxon>
        <taxon>Anaerolineales</taxon>
        <taxon>Anaerolineaceae</taxon>
        <taxon>Thermanaerothrix</taxon>
    </lineage>
</organism>
<comment type="subunit">
    <text evidence="8">Heterotrimer of A, B and C subunits.</text>
</comment>
<keyword evidence="2 8" id="KW-0436">Ligase</keyword>
<keyword evidence="4 8" id="KW-0067">ATP-binding</keyword>
<dbReference type="PANTHER" id="PTHR11895">
    <property type="entry name" value="TRANSAMIDASE"/>
    <property type="match status" value="1"/>
</dbReference>
<sequence>MTALTDFTVHQALAALAQGEVSSRDLTRACLDQIERLEPILHTFITFTPDLALAQAEAADARRAAARHHPDEPLPPLLGLPIAIKDLLTLEGVRCTCGSRILENFVPPYTATAVQHLLEAGVVVVGKTNTDEFAMGSSTENSAYGPTRNPWDTTRVPGGSSGGSAAAVAARMIPAALGTDTGGSVRQPASFCGVSGIKPTYGRVSRYGLVAYGSSLDTVGAFARTVADVALLFSLIAGYDPLDSTTLDVPVPTITLPAEPDLRGLRVGVPREYFIGGLQPEVEQAVRQAIAVLESLGASVHEVSLPHTEYALPVYYLIAPAEASANLARYDGVRYGLRVESDALWEMFRRTRGQGFGAEVKRRIMLGTYALSAGYYEAYYGQAQKVRTLIKRDFETAFESVDVIAAPVAPTTAFRLGEHTEDPLAMYLEDVFTLPCNLAGVPGLAFPVGFDGNGMPIGIQLMGPHFREDVLFKAAHAYQLVTDWHQRKPPLA</sequence>
<keyword evidence="5 8" id="KW-0648">Protein biosynthesis</keyword>
<dbReference type="PROSITE" id="PS00571">
    <property type="entry name" value="AMIDASES"/>
    <property type="match status" value="1"/>
</dbReference>
<dbReference type="PANTHER" id="PTHR11895:SF151">
    <property type="entry name" value="GLUTAMYL-TRNA(GLN) AMIDOTRANSFERASE SUBUNIT A"/>
    <property type="match status" value="1"/>
</dbReference>
<dbReference type="InterPro" id="IPR020556">
    <property type="entry name" value="Amidase_CS"/>
</dbReference>
<dbReference type="EC" id="6.3.5.7" evidence="8"/>
<evidence type="ECO:0000313" key="10">
    <source>
        <dbReference type="EMBL" id="MDT8898291.1"/>
    </source>
</evidence>
<comment type="caution">
    <text evidence="10">The sequence shown here is derived from an EMBL/GenBank/DDBJ whole genome shotgun (WGS) entry which is preliminary data.</text>
</comment>